<evidence type="ECO:0000313" key="1">
    <source>
        <dbReference type="EMBL" id="JAH45513.1"/>
    </source>
</evidence>
<organism evidence="1">
    <name type="scientific">Anguilla anguilla</name>
    <name type="common">European freshwater eel</name>
    <name type="synonym">Muraena anguilla</name>
    <dbReference type="NCBI Taxonomy" id="7936"/>
    <lineage>
        <taxon>Eukaryota</taxon>
        <taxon>Metazoa</taxon>
        <taxon>Chordata</taxon>
        <taxon>Craniata</taxon>
        <taxon>Vertebrata</taxon>
        <taxon>Euteleostomi</taxon>
        <taxon>Actinopterygii</taxon>
        <taxon>Neopterygii</taxon>
        <taxon>Teleostei</taxon>
        <taxon>Anguilliformes</taxon>
        <taxon>Anguillidae</taxon>
        <taxon>Anguilla</taxon>
    </lineage>
</organism>
<dbReference type="AlphaFoldDB" id="A0A0E9SYA0"/>
<sequence>MTDLILEVASRGISSKSIYLICFYVSHETQRACPTPFPFLTEKTIKPNKTRYRPNSRPMENC</sequence>
<reference evidence="1" key="2">
    <citation type="journal article" date="2015" name="Fish Shellfish Immunol.">
        <title>Early steps in the European eel (Anguilla anguilla)-Vibrio vulnificus interaction in the gills: Role of the RtxA13 toxin.</title>
        <authorList>
            <person name="Callol A."/>
            <person name="Pajuelo D."/>
            <person name="Ebbesson L."/>
            <person name="Teles M."/>
            <person name="MacKenzie S."/>
            <person name="Amaro C."/>
        </authorList>
    </citation>
    <scope>NUCLEOTIDE SEQUENCE</scope>
</reference>
<proteinExistence type="predicted"/>
<reference evidence="1" key="1">
    <citation type="submission" date="2014-11" db="EMBL/GenBank/DDBJ databases">
        <authorList>
            <person name="Amaro Gonzalez C."/>
        </authorList>
    </citation>
    <scope>NUCLEOTIDE SEQUENCE</scope>
</reference>
<name>A0A0E9SYA0_ANGAN</name>
<accession>A0A0E9SYA0</accession>
<dbReference type="EMBL" id="GBXM01063064">
    <property type="protein sequence ID" value="JAH45513.1"/>
    <property type="molecule type" value="Transcribed_RNA"/>
</dbReference>
<protein>
    <submittedName>
        <fullName evidence="1">Uncharacterized protein</fullName>
    </submittedName>
</protein>